<keyword evidence="4" id="KW-1185">Reference proteome</keyword>
<sequence>MWFFTAVALARMTILPWAAVAGAIRGARRPNSAEERRSGRRPSVWMPGGMVRASGVFGGERKRAALRARSGRAESPMPAVSVSTSLMTVVAETTAAEAVADLLHRLRAHGHRRRRSPAGQLRFGMDAEGMAK</sequence>
<feature type="region of interest" description="Disordered" evidence="1">
    <location>
        <begin position="110"/>
        <end position="132"/>
    </location>
</feature>
<evidence type="ECO:0000313" key="3">
    <source>
        <dbReference type="EMBL" id="KMO99768.1"/>
    </source>
</evidence>
<gene>
    <name evidence="3" type="ORF">ACS04_00320</name>
</gene>
<feature type="signal peptide" evidence="2">
    <location>
        <begin position="1"/>
        <end position="18"/>
    </location>
</feature>
<evidence type="ECO:0000256" key="1">
    <source>
        <dbReference type="SAM" id="MobiDB-lite"/>
    </source>
</evidence>
<evidence type="ECO:0000256" key="2">
    <source>
        <dbReference type="SAM" id="SignalP"/>
    </source>
</evidence>
<dbReference type="PATRIC" id="fig|66430.4.peg.3746"/>
<dbReference type="Proteomes" id="UP000035932">
    <property type="component" value="Unassembled WGS sequence"/>
</dbReference>
<reference evidence="3 4" key="1">
    <citation type="submission" date="2015-06" db="EMBL/GenBank/DDBJ databases">
        <title>Recapitulation of the evolution of biosynthetic gene clusters reveals hidden chemical diversity on bacterial genomes.</title>
        <authorList>
            <person name="Cruz-Morales P."/>
            <person name="Martinez-Guerrero C."/>
            <person name="Morales-Escalante M.A."/>
            <person name="Yanez-Guerra L.A."/>
            <person name="Kopp J.F."/>
            <person name="Feldmann J."/>
            <person name="Ramos-Aboites H.E."/>
            <person name="Barona-Gomez F."/>
        </authorList>
    </citation>
    <scope>NUCLEOTIDE SEQUENCE [LARGE SCALE GENOMIC DNA]</scope>
    <source>
        <strain evidence="3 4">ATCC 31245</strain>
    </source>
</reference>
<keyword evidence="2" id="KW-0732">Signal</keyword>
<comment type="caution">
    <text evidence="3">The sequence shown here is derived from an EMBL/GenBank/DDBJ whole genome shotgun (WGS) entry which is preliminary data.</text>
</comment>
<evidence type="ECO:0000313" key="4">
    <source>
        <dbReference type="Proteomes" id="UP000035932"/>
    </source>
</evidence>
<protein>
    <recommendedName>
        <fullName evidence="5">Secreted protein</fullName>
    </recommendedName>
</protein>
<accession>A0A0J6XYD8</accession>
<name>A0A0J6XYD8_9ACTN</name>
<organism evidence="3 4">
    <name type="scientific">Streptomyces roseus</name>
    <dbReference type="NCBI Taxonomy" id="66430"/>
    <lineage>
        <taxon>Bacteria</taxon>
        <taxon>Bacillati</taxon>
        <taxon>Actinomycetota</taxon>
        <taxon>Actinomycetes</taxon>
        <taxon>Kitasatosporales</taxon>
        <taxon>Streptomycetaceae</taxon>
        <taxon>Streptomyces</taxon>
    </lineage>
</organism>
<dbReference type="AlphaFoldDB" id="A0A0J6XYD8"/>
<evidence type="ECO:0008006" key="5">
    <source>
        <dbReference type="Google" id="ProtNLM"/>
    </source>
</evidence>
<proteinExistence type="predicted"/>
<dbReference type="EMBL" id="LFML01000003">
    <property type="protein sequence ID" value="KMO99768.1"/>
    <property type="molecule type" value="Genomic_DNA"/>
</dbReference>
<feature type="region of interest" description="Disordered" evidence="1">
    <location>
        <begin position="26"/>
        <end position="45"/>
    </location>
</feature>
<feature type="chain" id="PRO_5039441445" description="Secreted protein" evidence="2">
    <location>
        <begin position="19"/>
        <end position="132"/>
    </location>
</feature>